<evidence type="ECO:0000256" key="1">
    <source>
        <dbReference type="ARBA" id="ARBA00005278"/>
    </source>
</evidence>
<organism evidence="4 5">
    <name type="scientific">Clostridium aciditolerans</name>
    <dbReference type="NCBI Taxonomy" id="339861"/>
    <lineage>
        <taxon>Bacteria</taxon>
        <taxon>Bacillati</taxon>
        <taxon>Bacillota</taxon>
        <taxon>Clostridia</taxon>
        <taxon>Eubacteriales</taxon>
        <taxon>Clostridiaceae</taxon>
        <taxon>Clostridium</taxon>
    </lineage>
</organism>
<sequence>MNNNNNIMQQKIDEITNLVGSKSELIIKNFDIGKKSSIEAAIIYINGLSNKDTIDRDVLKPLMLHVEEDLSTIQNLDYFLNKKYITISNSYIETDINKASAAVKRGKSLILIQDCNNFIIVDTTGGVYRSISDPENETSIKGPRDCFVENLEVNISIIQRRLKDKNLTIEKFVLGRRSQTDAALIYVDDIVDKELLKEIKTRIYAIDIDNAIGTSIIDQLIEKHTFSIFPQTIATERPDKVQGKLAEGKIALMLEETPFVVTFPTTFFEFFQAVEDYYFRTIVSSFARIIRYLAAFIVLILPSVYITLIKFNATLIPSEFIKSIVESRKGIALTPFMSILSMNLIVEFLREGGLRLPGKIGQTLSVVGGIIIGDAALKAKIVSSLTLLIVGTTTVATFLIPNYEMALSIRLIGFVNLIMANWLGMLGLTVSIFFLLAYLCSLDSYGVPYLSFKKSNLKSAIIRAPIWMLNNNPETTPNNNPVRQSNFKWKFRRLKP</sequence>
<evidence type="ECO:0000313" key="4">
    <source>
        <dbReference type="EMBL" id="MBI6872151.1"/>
    </source>
</evidence>
<dbReference type="PIRSF" id="PIRSF005690">
    <property type="entry name" value="GerBA"/>
    <property type="match status" value="1"/>
</dbReference>
<dbReference type="Pfam" id="PF03323">
    <property type="entry name" value="GerA"/>
    <property type="match status" value="1"/>
</dbReference>
<protein>
    <submittedName>
        <fullName evidence="4">Spore germination protein</fullName>
    </submittedName>
</protein>
<reference evidence="4" key="1">
    <citation type="submission" date="2020-12" db="EMBL/GenBank/DDBJ databases">
        <title>Clostridium thailandense sp. nov., a novel acetogenic bacterium isolated from peat land soil in Thailand.</title>
        <authorList>
            <person name="Chaikitkaew S."/>
            <person name="Birkeland N.K."/>
        </authorList>
    </citation>
    <scope>NUCLEOTIDE SEQUENCE</scope>
    <source>
        <strain evidence="4">DSM 17425</strain>
    </source>
</reference>
<dbReference type="EMBL" id="JAEEGB010000005">
    <property type="protein sequence ID" value="MBI6872151.1"/>
    <property type="molecule type" value="Genomic_DNA"/>
</dbReference>
<dbReference type="Proteomes" id="UP000622687">
    <property type="component" value="Unassembled WGS sequence"/>
</dbReference>
<keyword evidence="2 3" id="KW-0472">Membrane</keyword>
<dbReference type="RefSeq" id="WP_211141636.1">
    <property type="nucleotide sequence ID" value="NZ_JAEEGB010000005.1"/>
</dbReference>
<evidence type="ECO:0000256" key="2">
    <source>
        <dbReference type="ARBA" id="ARBA00023136"/>
    </source>
</evidence>
<accession>A0A934HPP1</accession>
<feature type="transmembrane region" description="Helical" evidence="3">
    <location>
        <begin position="289"/>
        <end position="309"/>
    </location>
</feature>
<dbReference type="AlphaFoldDB" id="A0A934HPP1"/>
<evidence type="ECO:0000313" key="5">
    <source>
        <dbReference type="Proteomes" id="UP000622687"/>
    </source>
</evidence>
<keyword evidence="3" id="KW-1133">Transmembrane helix</keyword>
<dbReference type="PANTHER" id="PTHR22550">
    <property type="entry name" value="SPORE GERMINATION PROTEIN"/>
    <property type="match status" value="1"/>
</dbReference>
<keyword evidence="5" id="KW-1185">Reference proteome</keyword>
<dbReference type="InterPro" id="IPR050768">
    <property type="entry name" value="UPF0353/GerABKA_families"/>
</dbReference>
<dbReference type="InterPro" id="IPR004995">
    <property type="entry name" value="Spore_Ger"/>
</dbReference>
<dbReference type="GO" id="GO:0009847">
    <property type="term" value="P:spore germination"/>
    <property type="evidence" value="ECO:0007669"/>
    <property type="project" value="InterPro"/>
</dbReference>
<name>A0A934HPP1_9CLOT</name>
<feature type="transmembrane region" description="Helical" evidence="3">
    <location>
        <begin position="412"/>
        <end position="439"/>
    </location>
</feature>
<keyword evidence="3" id="KW-0812">Transmembrane</keyword>
<gene>
    <name evidence="4" type="ORF">I6U51_05440</name>
</gene>
<evidence type="ECO:0000256" key="3">
    <source>
        <dbReference type="SAM" id="Phobius"/>
    </source>
</evidence>
<dbReference type="GO" id="GO:0016020">
    <property type="term" value="C:membrane"/>
    <property type="evidence" value="ECO:0007669"/>
    <property type="project" value="InterPro"/>
</dbReference>
<comment type="similarity">
    <text evidence="1">Belongs to the GerABKA family.</text>
</comment>
<proteinExistence type="inferred from homology"/>
<feature type="transmembrane region" description="Helical" evidence="3">
    <location>
        <begin position="381"/>
        <end position="400"/>
    </location>
</feature>
<dbReference type="PANTHER" id="PTHR22550:SF16">
    <property type="entry name" value="SPORE GERMINATION PROTEIN"/>
    <property type="match status" value="1"/>
</dbReference>
<feature type="transmembrane region" description="Helical" evidence="3">
    <location>
        <begin position="330"/>
        <end position="349"/>
    </location>
</feature>
<comment type="caution">
    <text evidence="4">The sequence shown here is derived from an EMBL/GenBank/DDBJ whole genome shotgun (WGS) entry which is preliminary data.</text>
</comment>